<dbReference type="AlphaFoldDB" id="A0A223NVG5"/>
<gene>
    <name evidence="1" type="ORF">MuYL_1969</name>
</gene>
<evidence type="ECO:0000313" key="1">
    <source>
        <dbReference type="EMBL" id="ASU33865.1"/>
    </source>
</evidence>
<keyword evidence="2" id="KW-1185">Reference proteome</keyword>
<organism evidence="1 2">
    <name type="scientific">Mucilaginibacter xinganensis</name>
    <dbReference type="NCBI Taxonomy" id="1234841"/>
    <lineage>
        <taxon>Bacteria</taxon>
        <taxon>Pseudomonadati</taxon>
        <taxon>Bacteroidota</taxon>
        <taxon>Sphingobacteriia</taxon>
        <taxon>Sphingobacteriales</taxon>
        <taxon>Sphingobacteriaceae</taxon>
        <taxon>Mucilaginibacter</taxon>
    </lineage>
</organism>
<dbReference type="KEGG" id="muc:MuYL_1969"/>
<dbReference type="EMBL" id="CP022743">
    <property type="protein sequence ID" value="ASU33865.1"/>
    <property type="molecule type" value="Genomic_DNA"/>
</dbReference>
<name>A0A223NVG5_9SPHI</name>
<reference evidence="1 2" key="1">
    <citation type="submission" date="2017-08" db="EMBL/GenBank/DDBJ databases">
        <title>Complete genome sequence of Mucilaginibacter sp. strain BJC16-A31.</title>
        <authorList>
            <consortium name="Henan University of Science and Technology"/>
            <person name="You X."/>
        </authorList>
    </citation>
    <scope>NUCLEOTIDE SEQUENCE [LARGE SCALE GENOMIC DNA]</scope>
    <source>
        <strain evidence="1 2">BJC16-A31</strain>
    </source>
</reference>
<proteinExistence type="predicted"/>
<dbReference type="Proteomes" id="UP000215002">
    <property type="component" value="Chromosome"/>
</dbReference>
<accession>A0A223NVG5</accession>
<sequence>MYIFAPGIFGTILPIECLAVLCSGKNKGYRIETGEIEYQLVNGRIKEAVVIRPG</sequence>
<evidence type="ECO:0000313" key="2">
    <source>
        <dbReference type="Proteomes" id="UP000215002"/>
    </source>
</evidence>
<protein>
    <submittedName>
        <fullName evidence="1">Uncharacterized protein</fullName>
    </submittedName>
</protein>